<dbReference type="SUPFAM" id="SSF49785">
    <property type="entry name" value="Galactose-binding domain-like"/>
    <property type="match status" value="1"/>
</dbReference>
<reference evidence="3 4" key="1">
    <citation type="submission" date="2018-07" db="EMBL/GenBank/DDBJ databases">
        <title>Genomic Encyclopedia of Type Strains, Phase III (KMG-III): the genomes of soil and plant-associated and newly described type strains.</title>
        <authorList>
            <person name="Whitman W."/>
        </authorList>
    </citation>
    <scope>NUCLEOTIDE SEQUENCE [LARGE SCALE GENOMIC DNA]</scope>
    <source>
        <strain evidence="3 4">CECT 8487</strain>
    </source>
</reference>
<evidence type="ECO:0000256" key="1">
    <source>
        <dbReference type="ARBA" id="ARBA00007884"/>
    </source>
</evidence>
<dbReference type="InterPro" id="IPR013857">
    <property type="entry name" value="NADH-UbQ_OxRdtase-assoc_prot30"/>
</dbReference>
<protein>
    <submittedName>
        <fullName evidence="3">Complex I intermediate-associated protein 30 (CIA30)</fullName>
    </submittedName>
</protein>
<feature type="domain" description="NADH:ubiquinone oxidoreductase intermediate-associated protein 30" evidence="2">
    <location>
        <begin position="20"/>
        <end position="170"/>
    </location>
</feature>
<keyword evidence="4" id="KW-1185">Reference proteome</keyword>
<dbReference type="Gene3D" id="2.60.120.430">
    <property type="entry name" value="Galactose-binding lectin"/>
    <property type="match status" value="1"/>
</dbReference>
<evidence type="ECO:0000259" key="2">
    <source>
        <dbReference type="Pfam" id="PF08547"/>
    </source>
</evidence>
<dbReference type="AlphaFoldDB" id="A0A3D9HG28"/>
<comment type="similarity">
    <text evidence="1">Belongs to the CIA30 family.</text>
</comment>
<evidence type="ECO:0000313" key="4">
    <source>
        <dbReference type="Proteomes" id="UP000256629"/>
    </source>
</evidence>
<dbReference type="EMBL" id="QRDX01000004">
    <property type="protein sequence ID" value="RED48439.1"/>
    <property type="molecule type" value="Genomic_DNA"/>
</dbReference>
<accession>A0A3D9HG28</accession>
<dbReference type="InterPro" id="IPR039131">
    <property type="entry name" value="NDUFAF1"/>
</dbReference>
<dbReference type="Proteomes" id="UP000256629">
    <property type="component" value="Unassembled WGS sequence"/>
</dbReference>
<comment type="caution">
    <text evidence="3">The sequence shown here is derived from an EMBL/GenBank/DDBJ whole genome shotgun (WGS) entry which is preliminary data.</text>
</comment>
<sequence length="176" mass="20120">MKVIIILIILTILQNQMILFDFNKNSNYTNWRIVDDVVMGGRSNGNFDLNDAGNGIFSGYVSLENNGGFSMVQYAFETKNISSFSRVSIYLKGDGKTYQFRVKSSIDDSYSYVIPFKTTGAWETIEIPLNTMYPSFRGRKLDKANYPGQQLEMVAFLIGNKKEERFKLEIDSIVLR</sequence>
<dbReference type="PANTHER" id="PTHR13194:SF19">
    <property type="entry name" value="NAD(P)-BINDING ROSSMANN-FOLD SUPERFAMILY PROTEIN"/>
    <property type="match status" value="1"/>
</dbReference>
<organism evidence="3 4">
    <name type="scientific">Seonamhaeicola aphaedonensis</name>
    <dbReference type="NCBI Taxonomy" id="1461338"/>
    <lineage>
        <taxon>Bacteria</taxon>
        <taxon>Pseudomonadati</taxon>
        <taxon>Bacteroidota</taxon>
        <taxon>Flavobacteriia</taxon>
        <taxon>Flavobacteriales</taxon>
        <taxon>Flavobacteriaceae</taxon>
    </lineage>
</organism>
<dbReference type="PANTHER" id="PTHR13194">
    <property type="entry name" value="COMPLEX I INTERMEDIATE-ASSOCIATED PROTEIN 30"/>
    <property type="match status" value="1"/>
</dbReference>
<name>A0A3D9HG28_9FLAO</name>
<dbReference type="InterPro" id="IPR008979">
    <property type="entry name" value="Galactose-bd-like_sf"/>
</dbReference>
<proteinExistence type="inferred from homology"/>
<evidence type="ECO:0000313" key="3">
    <source>
        <dbReference type="EMBL" id="RED48439.1"/>
    </source>
</evidence>
<dbReference type="Pfam" id="PF08547">
    <property type="entry name" value="CIA30"/>
    <property type="match status" value="1"/>
</dbReference>
<gene>
    <name evidence="3" type="ORF">DFQ02_104285</name>
</gene>
<dbReference type="RefSeq" id="WP_245940238.1">
    <property type="nucleotide sequence ID" value="NZ_QRDX01000004.1"/>
</dbReference>